<dbReference type="Proteomes" id="UP000516046">
    <property type="component" value="Chromosome"/>
</dbReference>
<evidence type="ECO:0000313" key="2">
    <source>
        <dbReference type="EMBL" id="QNO17343.1"/>
    </source>
</evidence>
<reference evidence="2 3" key="1">
    <citation type="submission" date="2020-08" db="EMBL/GenBank/DDBJ databases">
        <authorList>
            <person name="Ren C."/>
            <person name="Gu Y."/>
            <person name="Xu Y."/>
        </authorList>
    </citation>
    <scope>NUCLEOTIDE SEQUENCE [LARGE SCALE GENOMIC DNA]</scope>
    <source>
        <strain evidence="2 3">LBM18003</strain>
    </source>
</reference>
<feature type="domain" description="RNA polymerase sigma-70 region 4" evidence="1">
    <location>
        <begin position="94"/>
        <end position="152"/>
    </location>
</feature>
<evidence type="ECO:0000259" key="1">
    <source>
        <dbReference type="Pfam" id="PF04545"/>
    </source>
</evidence>
<name>A0A7G9WF81_9FIRM</name>
<protein>
    <recommendedName>
        <fullName evidence="1">RNA polymerase sigma-70 region 4 domain-containing protein</fullName>
    </recommendedName>
</protein>
<sequence>MTVEEVKHLLRIYYDIPQMIAEEFATIRNCRQEESKIELPAVNMTGMPSGKGMTSDRTANQALSSQWQYYENEVKECGKRIAQLQEQQNWLGTALNRMDPIDRQILQLAFMGDKHHRRKAYRRPPWKEVADVVGYSESQTRERARNAVTKLKLLSNQNVLAGMA</sequence>
<dbReference type="InterPro" id="IPR013324">
    <property type="entry name" value="RNA_pol_sigma_r3/r4-like"/>
</dbReference>
<keyword evidence="3" id="KW-1185">Reference proteome</keyword>
<gene>
    <name evidence="2" type="ORF">H6X83_10365</name>
</gene>
<dbReference type="GO" id="GO:0003700">
    <property type="term" value="F:DNA-binding transcription factor activity"/>
    <property type="evidence" value="ECO:0007669"/>
    <property type="project" value="InterPro"/>
</dbReference>
<dbReference type="Pfam" id="PF04545">
    <property type="entry name" value="Sigma70_r4"/>
    <property type="match status" value="1"/>
</dbReference>
<dbReference type="InterPro" id="IPR036388">
    <property type="entry name" value="WH-like_DNA-bd_sf"/>
</dbReference>
<dbReference type="Gene3D" id="1.10.10.10">
    <property type="entry name" value="Winged helix-like DNA-binding domain superfamily/Winged helix DNA-binding domain"/>
    <property type="match status" value="1"/>
</dbReference>
<dbReference type="SUPFAM" id="SSF88659">
    <property type="entry name" value="Sigma3 and sigma4 domains of RNA polymerase sigma factors"/>
    <property type="match status" value="1"/>
</dbReference>
<accession>A0A7G9WF81</accession>
<dbReference type="AlphaFoldDB" id="A0A7G9WF81"/>
<proteinExistence type="predicted"/>
<dbReference type="KEGG" id="caml:H6X83_10365"/>
<dbReference type="InterPro" id="IPR007630">
    <property type="entry name" value="RNA_pol_sigma70_r4"/>
</dbReference>
<organism evidence="2 3">
    <name type="scientific">Caproicibacterium amylolyticum</name>
    <dbReference type="NCBI Taxonomy" id="2766537"/>
    <lineage>
        <taxon>Bacteria</taxon>
        <taxon>Bacillati</taxon>
        <taxon>Bacillota</taxon>
        <taxon>Clostridia</taxon>
        <taxon>Eubacteriales</taxon>
        <taxon>Oscillospiraceae</taxon>
        <taxon>Caproicibacterium</taxon>
    </lineage>
</organism>
<evidence type="ECO:0000313" key="3">
    <source>
        <dbReference type="Proteomes" id="UP000516046"/>
    </source>
</evidence>
<dbReference type="GO" id="GO:0006352">
    <property type="term" value="P:DNA-templated transcription initiation"/>
    <property type="evidence" value="ECO:0007669"/>
    <property type="project" value="InterPro"/>
</dbReference>
<dbReference type="RefSeq" id="WP_212506412.1">
    <property type="nucleotide sequence ID" value="NZ_CP060696.1"/>
</dbReference>
<dbReference type="EMBL" id="CP060696">
    <property type="protein sequence ID" value="QNO17343.1"/>
    <property type="molecule type" value="Genomic_DNA"/>
</dbReference>